<keyword evidence="8" id="KW-0449">Lipoprotein</keyword>
<dbReference type="CDD" id="cd22268">
    <property type="entry name" value="DPBB_RlpA-like"/>
    <property type="match status" value="1"/>
</dbReference>
<evidence type="ECO:0000313" key="6">
    <source>
        <dbReference type="EMBL" id="BBM48211.1"/>
    </source>
</evidence>
<comment type="similarity">
    <text evidence="3 4">Belongs to the RlpA family.</text>
</comment>
<organism evidence="8 9">
    <name type="scientific">Leptotrichia wadei</name>
    <dbReference type="NCBI Taxonomy" id="157687"/>
    <lineage>
        <taxon>Bacteria</taxon>
        <taxon>Fusobacteriati</taxon>
        <taxon>Fusobacteriota</taxon>
        <taxon>Fusobacteriia</taxon>
        <taxon>Fusobacteriales</taxon>
        <taxon>Leptotrichiaceae</taxon>
        <taxon>Leptotrichia</taxon>
    </lineage>
</organism>
<dbReference type="Proteomes" id="UP000321501">
    <property type="component" value="Chromosome"/>
</dbReference>
<dbReference type="PANTHER" id="PTHR34183:SF1">
    <property type="entry name" value="ENDOLYTIC PEPTIDOGLYCAN TRANSGLYCOSYLASE RLPA"/>
    <property type="match status" value="1"/>
</dbReference>
<reference evidence="7 11" key="4">
    <citation type="submission" date="2019-07" db="EMBL/GenBank/DDBJ databases">
        <title>Complete Genome Sequence of Leptotrichia wadei Strain JMUB3934.</title>
        <authorList>
            <person name="Watanabe S."/>
            <person name="Cui L."/>
        </authorList>
    </citation>
    <scope>NUCLEOTIDE SEQUENCE [LARGE SCALE GENOMIC DNA]</scope>
    <source>
        <strain evidence="7 11">JMUB3934</strain>
    </source>
</reference>
<reference evidence="6 10" key="3">
    <citation type="submission" date="2019-07" db="EMBL/GenBank/DDBJ databases">
        <title>Complete Genome Sequence of Leptotrichia wadei Strain JMUB3933.</title>
        <authorList>
            <person name="Watanabe S."/>
            <person name="Cui L."/>
        </authorList>
    </citation>
    <scope>NUCLEOTIDE SEQUENCE [LARGE SCALE GENOMIC DNA]</scope>
    <source>
        <strain evidence="6 10">JMUB3933</strain>
    </source>
</reference>
<keyword evidence="2 3" id="KW-0961">Cell wall biogenesis/degradation</keyword>
<reference evidence="9" key="1">
    <citation type="submission" date="2016-01" db="EMBL/GenBank/DDBJ databases">
        <authorList>
            <person name="Mitreva M."/>
            <person name="Pepin K.H."/>
            <person name="Mihindukulasuriya K.A."/>
            <person name="Fulton R."/>
            <person name="Fronick C."/>
            <person name="O'Laughlin M."/>
            <person name="Miner T."/>
            <person name="Herter B."/>
            <person name="Rosa B.A."/>
            <person name="Cordes M."/>
            <person name="Tomlinson C."/>
            <person name="Wollam A."/>
            <person name="Palsikar V.B."/>
            <person name="Mardis E.R."/>
            <person name="Wilson R.K."/>
        </authorList>
    </citation>
    <scope>NUCLEOTIDE SEQUENCE [LARGE SCALE GENOMIC DNA]</scope>
    <source>
        <strain evidence="9">KA00185</strain>
    </source>
</reference>
<evidence type="ECO:0000256" key="1">
    <source>
        <dbReference type="ARBA" id="ARBA00023239"/>
    </source>
</evidence>
<dbReference type="Gene3D" id="2.40.40.10">
    <property type="entry name" value="RlpA-like domain"/>
    <property type="match status" value="1"/>
</dbReference>
<dbReference type="RefSeq" id="WP_231724323.1">
    <property type="nucleotide sequence ID" value="NZ_AP019834.1"/>
</dbReference>
<gene>
    <name evidence="3" type="primary">rlpA</name>
    <name evidence="8" type="ORF">HMPREF3180_01360</name>
    <name evidence="6" type="ORF">JMUB3933_1725</name>
    <name evidence="7" type="ORF">JMUB3934_1858</name>
</gene>
<evidence type="ECO:0000313" key="11">
    <source>
        <dbReference type="Proteomes" id="UP000321501"/>
    </source>
</evidence>
<evidence type="ECO:0000256" key="4">
    <source>
        <dbReference type="RuleBase" id="RU003495"/>
    </source>
</evidence>
<protein>
    <recommendedName>
        <fullName evidence="3">Probable endolytic peptidoglycan transglycosylase RlpA</fullName>
        <ecNumber evidence="3">4.2.2.-</ecNumber>
    </recommendedName>
</protein>
<dbReference type="InterPro" id="IPR009009">
    <property type="entry name" value="RlpA-like_DPBB"/>
</dbReference>
<dbReference type="EMBL" id="AP019835">
    <property type="protein sequence ID" value="BBM50548.1"/>
    <property type="molecule type" value="Genomic_DNA"/>
</dbReference>
<evidence type="ECO:0000256" key="2">
    <source>
        <dbReference type="ARBA" id="ARBA00023316"/>
    </source>
</evidence>
<dbReference type="InterPro" id="IPR034718">
    <property type="entry name" value="RlpA"/>
</dbReference>
<dbReference type="Proteomes" id="UP000321397">
    <property type="component" value="Chromosome"/>
</dbReference>
<dbReference type="EMBL" id="AP019834">
    <property type="protein sequence ID" value="BBM48211.1"/>
    <property type="molecule type" value="Genomic_DNA"/>
</dbReference>
<dbReference type="Pfam" id="PF03330">
    <property type="entry name" value="DPBB_1"/>
    <property type="match status" value="1"/>
</dbReference>
<accession>A0A134A9X0</accession>
<keyword evidence="9" id="KW-1185">Reference proteome</keyword>
<dbReference type="EC" id="4.2.2.-" evidence="3"/>
<evidence type="ECO:0000313" key="8">
    <source>
        <dbReference type="EMBL" id="KXB64533.1"/>
    </source>
</evidence>
<name>A0A134A9X0_9FUSO</name>
<sequence>MRKIITMFAGLMVSLSLVSETKTDGTNIIYIKKEMMKAADDVDNVTDLTVSKKDETSEAAKSKTSKHSQKGIASYYGKKLHGSRTASGERHNSNEMVAAHRSLPFGTKVKVTNLSNGKEVIVKINDRGPFAKGRVIDLSYGAFSKIESSGKGLTNVKLEVLNNLK</sequence>
<evidence type="ECO:0000313" key="10">
    <source>
        <dbReference type="Proteomes" id="UP000321397"/>
    </source>
</evidence>
<evidence type="ECO:0000259" key="5">
    <source>
        <dbReference type="Pfam" id="PF03330"/>
    </source>
</evidence>
<keyword evidence="1 3" id="KW-0456">Lyase</keyword>
<reference evidence="8" key="2">
    <citation type="submission" date="2016-01" db="EMBL/GenBank/DDBJ databases">
        <authorList>
            <person name="Oliw E.H."/>
        </authorList>
    </citation>
    <scope>NUCLEOTIDE SEQUENCE [LARGE SCALE GENOMIC DNA]</scope>
    <source>
        <strain evidence="8">KA00185</strain>
    </source>
</reference>
<dbReference type="HAMAP" id="MF_02071">
    <property type="entry name" value="RlpA"/>
    <property type="match status" value="1"/>
</dbReference>
<dbReference type="PATRIC" id="fig|157687.3.peg.1356"/>
<dbReference type="Proteomes" id="UP000070483">
    <property type="component" value="Unassembled WGS sequence"/>
</dbReference>
<dbReference type="GO" id="GO:0008932">
    <property type="term" value="F:lytic endotransglycosylase activity"/>
    <property type="evidence" value="ECO:0007669"/>
    <property type="project" value="UniProtKB-UniRule"/>
</dbReference>
<dbReference type="InterPro" id="IPR036908">
    <property type="entry name" value="RlpA-like_sf"/>
</dbReference>
<feature type="domain" description="RlpA-like protein double-psi beta-barrel" evidence="5">
    <location>
        <begin position="69"/>
        <end position="157"/>
    </location>
</feature>
<evidence type="ECO:0000256" key="3">
    <source>
        <dbReference type="HAMAP-Rule" id="MF_02071"/>
    </source>
</evidence>
<dbReference type="GO" id="GO:0000270">
    <property type="term" value="P:peptidoglycan metabolic process"/>
    <property type="evidence" value="ECO:0007669"/>
    <property type="project" value="UniProtKB-UniRule"/>
</dbReference>
<dbReference type="GO" id="GO:0071555">
    <property type="term" value="P:cell wall organization"/>
    <property type="evidence" value="ECO:0007669"/>
    <property type="project" value="UniProtKB-KW"/>
</dbReference>
<dbReference type="PANTHER" id="PTHR34183">
    <property type="entry name" value="ENDOLYTIC PEPTIDOGLYCAN TRANSGLYCOSYLASE RLPA"/>
    <property type="match status" value="1"/>
</dbReference>
<evidence type="ECO:0000313" key="9">
    <source>
        <dbReference type="Proteomes" id="UP000070483"/>
    </source>
</evidence>
<dbReference type="InterPro" id="IPR012997">
    <property type="entry name" value="RplA"/>
</dbReference>
<evidence type="ECO:0000313" key="7">
    <source>
        <dbReference type="EMBL" id="BBM50548.1"/>
    </source>
</evidence>
<dbReference type="NCBIfam" id="TIGR00413">
    <property type="entry name" value="rlpA"/>
    <property type="match status" value="1"/>
</dbReference>
<dbReference type="AlphaFoldDB" id="A0A134A9X0"/>
<dbReference type="SUPFAM" id="SSF50685">
    <property type="entry name" value="Barwin-like endoglucanases"/>
    <property type="match status" value="1"/>
</dbReference>
<comment type="function">
    <text evidence="3">Lytic transglycosylase with a strong preference for naked glycan strands that lack stem peptides.</text>
</comment>
<dbReference type="STRING" id="157687.HMPREF3180_01360"/>
<proteinExistence type="inferred from homology"/>
<dbReference type="EMBL" id="LSDD01000096">
    <property type="protein sequence ID" value="KXB64533.1"/>
    <property type="molecule type" value="Genomic_DNA"/>
</dbReference>